<reference evidence="2" key="1">
    <citation type="journal article" date="2020" name="New Phytol.">
        <title>Comparative genomics reveals dynamic genome evolution in host specialist ectomycorrhizal fungi.</title>
        <authorList>
            <person name="Lofgren L.A."/>
            <person name="Nguyen N.H."/>
            <person name="Vilgalys R."/>
            <person name="Ruytinx J."/>
            <person name="Liao H.L."/>
            <person name="Branco S."/>
            <person name="Kuo A."/>
            <person name="LaButti K."/>
            <person name="Lipzen A."/>
            <person name="Andreopoulos W."/>
            <person name="Pangilinan J."/>
            <person name="Riley R."/>
            <person name="Hundley H."/>
            <person name="Na H."/>
            <person name="Barry K."/>
            <person name="Grigoriev I.V."/>
            <person name="Stajich J.E."/>
            <person name="Kennedy P.G."/>
        </authorList>
    </citation>
    <scope>NUCLEOTIDE SEQUENCE</scope>
    <source>
        <strain evidence="2">FC423</strain>
    </source>
</reference>
<accession>A0A9P7F7S8</accession>
<comment type="caution">
    <text evidence="2">The sequence shown here is derived from an EMBL/GenBank/DDBJ whole genome shotgun (WGS) entry which is preliminary data.</text>
</comment>
<name>A0A9P7F7S8_9AGAM</name>
<keyword evidence="3" id="KW-1185">Reference proteome</keyword>
<dbReference type="EMBL" id="JABBWM010000022">
    <property type="protein sequence ID" value="KAG2109913.1"/>
    <property type="molecule type" value="Genomic_DNA"/>
</dbReference>
<gene>
    <name evidence="2" type="ORF">F5147DRAFT_611484</name>
</gene>
<sequence length="480" mass="52954">MTLALRVEPRPSLDPSALPPPSSFVQAAGLDSCLNPSHSHVSTFHSLLLDMQLYSSSIKTIKQVGLDETISCPVFGDHDKVEGKVIIGPNCSQNGRLNISIEGVFEYISVKEDLDDESAQGPKASKCKHIFLSSSTVIAISPFHDPFTVVSDVFWVLKLPSRSNLNGPAPRFCEFSFEIPRGSRPGEEMPPTFYASMPCDNRRGDLSIVEKAEVSYHITAAWEPSDMSETSGMLEVPILFRPNTDFQSMDSSNIASELWLETPLTPERSVPFHCAVTLPRSQTFSRCISVPYFVVFTTKPQCAVLAREIAADATIAVSLVRKVTIKPQLPPTPPDTTQLSDDSDSPSGPFPTSRTKLLKRAAKMVATAVVRVPKSREEPFSAAVRYKPLPELPQVSFSETHTVQTQVSVGFPKRPRHPNDHGGSECQAYLPNGLYKGKFRLSKDMIPEVDWPGVSVKYYLDVTVLFQQDALRACVPIRIF</sequence>
<evidence type="ECO:0000313" key="2">
    <source>
        <dbReference type="EMBL" id="KAG2109913.1"/>
    </source>
</evidence>
<proteinExistence type="predicted"/>
<dbReference type="GeneID" id="64694696"/>
<feature type="region of interest" description="Disordered" evidence="1">
    <location>
        <begin position="326"/>
        <end position="353"/>
    </location>
</feature>
<dbReference type="AlphaFoldDB" id="A0A9P7F7S8"/>
<protein>
    <submittedName>
        <fullName evidence="2">Uncharacterized protein</fullName>
    </submittedName>
</protein>
<dbReference type="Proteomes" id="UP000823399">
    <property type="component" value="Unassembled WGS sequence"/>
</dbReference>
<dbReference type="OrthoDB" id="3259897at2759"/>
<feature type="compositionally biased region" description="Low complexity" evidence="1">
    <location>
        <begin position="335"/>
        <end position="353"/>
    </location>
</feature>
<evidence type="ECO:0000313" key="3">
    <source>
        <dbReference type="Proteomes" id="UP000823399"/>
    </source>
</evidence>
<organism evidence="2 3">
    <name type="scientific">Suillus discolor</name>
    <dbReference type="NCBI Taxonomy" id="1912936"/>
    <lineage>
        <taxon>Eukaryota</taxon>
        <taxon>Fungi</taxon>
        <taxon>Dikarya</taxon>
        <taxon>Basidiomycota</taxon>
        <taxon>Agaricomycotina</taxon>
        <taxon>Agaricomycetes</taxon>
        <taxon>Agaricomycetidae</taxon>
        <taxon>Boletales</taxon>
        <taxon>Suillineae</taxon>
        <taxon>Suillaceae</taxon>
        <taxon>Suillus</taxon>
    </lineage>
</organism>
<dbReference type="RefSeq" id="XP_041293781.1">
    <property type="nucleotide sequence ID" value="XM_041432437.1"/>
</dbReference>
<evidence type="ECO:0000256" key="1">
    <source>
        <dbReference type="SAM" id="MobiDB-lite"/>
    </source>
</evidence>